<accession>A0A2Z2NSZ9</accession>
<dbReference type="KEGG" id="gai:IMCC3135_13865"/>
<dbReference type="EMBL" id="CP018632">
    <property type="protein sequence ID" value="ASJ72858.1"/>
    <property type="molecule type" value="Genomic_DNA"/>
</dbReference>
<reference evidence="1 2" key="1">
    <citation type="submission" date="2016-12" db="EMBL/GenBank/DDBJ databases">
        <authorList>
            <person name="Song W.-J."/>
            <person name="Kurnit D.M."/>
        </authorList>
    </citation>
    <scope>NUCLEOTIDE SEQUENCE [LARGE SCALE GENOMIC DNA]</scope>
    <source>
        <strain evidence="1 2">IMCC3135</strain>
    </source>
</reference>
<sequence length="68" mass="7339">MIVESSRYYVDLQTALAGLSSSGVAFRAIENTSAKAVDDANSNALAPFRQSDGSYRIGANFRCLYTRA</sequence>
<dbReference type="Proteomes" id="UP000250079">
    <property type="component" value="Chromosome"/>
</dbReference>
<organism evidence="1 2">
    <name type="scientific">Granulosicoccus antarcticus IMCC3135</name>
    <dbReference type="NCBI Taxonomy" id="1192854"/>
    <lineage>
        <taxon>Bacteria</taxon>
        <taxon>Pseudomonadati</taxon>
        <taxon>Pseudomonadota</taxon>
        <taxon>Gammaproteobacteria</taxon>
        <taxon>Chromatiales</taxon>
        <taxon>Granulosicoccaceae</taxon>
        <taxon>Granulosicoccus</taxon>
    </lineage>
</organism>
<proteinExistence type="predicted"/>
<gene>
    <name evidence="1" type="ORF">IMCC3135_13865</name>
</gene>
<protein>
    <submittedName>
        <fullName evidence="1">Uncharacterized protein</fullName>
    </submittedName>
</protein>
<keyword evidence="2" id="KW-1185">Reference proteome</keyword>
<evidence type="ECO:0000313" key="1">
    <source>
        <dbReference type="EMBL" id="ASJ72858.1"/>
    </source>
</evidence>
<evidence type="ECO:0000313" key="2">
    <source>
        <dbReference type="Proteomes" id="UP000250079"/>
    </source>
</evidence>
<dbReference type="AlphaFoldDB" id="A0A2Z2NSZ9"/>
<name>A0A2Z2NSZ9_9GAMM</name>